<reference evidence="2 3" key="1">
    <citation type="submission" date="2019-03" db="EMBL/GenBank/DDBJ databases">
        <title>Deep-cultivation of Planctomycetes and their phenomic and genomic characterization uncovers novel biology.</title>
        <authorList>
            <person name="Wiegand S."/>
            <person name="Jogler M."/>
            <person name="Boedeker C."/>
            <person name="Pinto D."/>
            <person name="Vollmers J."/>
            <person name="Rivas-Marin E."/>
            <person name="Kohn T."/>
            <person name="Peeters S.H."/>
            <person name="Heuer A."/>
            <person name="Rast P."/>
            <person name="Oberbeckmann S."/>
            <person name="Bunk B."/>
            <person name="Jeske O."/>
            <person name="Meyerdierks A."/>
            <person name="Storesund J.E."/>
            <person name="Kallscheuer N."/>
            <person name="Luecker S."/>
            <person name="Lage O.M."/>
            <person name="Pohl T."/>
            <person name="Merkel B.J."/>
            <person name="Hornburger P."/>
            <person name="Mueller R.-W."/>
            <person name="Bruemmer F."/>
            <person name="Labrenz M."/>
            <person name="Spormann A.M."/>
            <person name="Op den Camp H."/>
            <person name="Overmann J."/>
            <person name="Amann R."/>
            <person name="Jetten M.S.M."/>
            <person name="Mascher T."/>
            <person name="Medema M.H."/>
            <person name="Devos D.P."/>
            <person name="Kaster A.-K."/>
            <person name="Ovreas L."/>
            <person name="Rohde M."/>
            <person name="Galperin M.Y."/>
            <person name="Jogler C."/>
        </authorList>
    </citation>
    <scope>NUCLEOTIDE SEQUENCE [LARGE SCALE GENOMIC DNA]</scope>
    <source>
        <strain evidence="2 3">V144</strain>
    </source>
</reference>
<evidence type="ECO:0000313" key="2">
    <source>
        <dbReference type="EMBL" id="QDU00002.1"/>
    </source>
</evidence>
<dbReference type="EMBL" id="CP037920">
    <property type="protein sequence ID" value="QDU00002.1"/>
    <property type="molecule type" value="Genomic_DNA"/>
</dbReference>
<sequence length="169" mass="18700">MSQNEKQPIEKLLEQMSLQQPSQELDDAVFDLTRRQSPVKVDPAPTASFGWRSLAATALICASVGICIGRWIPQDHILDPEDSQSHLLTMDGATKTLASRSVDQSPPLSLRESAIAPLHGHAAQIIDEGFVLLDGKRPSQTYRVVKSRQQQRENTLPVREMVVLPSPEI</sequence>
<feature type="region of interest" description="Disordered" evidence="1">
    <location>
        <begin position="1"/>
        <end position="20"/>
    </location>
</feature>
<gene>
    <name evidence="2" type="ORF">V144x_55150</name>
</gene>
<protein>
    <submittedName>
        <fullName evidence="2">Uncharacterized protein</fullName>
    </submittedName>
</protein>
<dbReference type="KEGG" id="gaw:V144x_55150"/>
<accession>A0A517W421</accession>
<proteinExistence type="predicted"/>
<name>A0A517W421_9PLAN</name>
<dbReference type="AlphaFoldDB" id="A0A517W421"/>
<evidence type="ECO:0000313" key="3">
    <source>
        <dbReference type="Proteomes" id="UP000318704"/>
    </source>
</evidence>
<evidence type="ECO:0000256" key="1">
    <source>
        <dbReference type="SAM" id="MobiDB-lite"/>
    </source>
</evidence>
<organism evidence="2 3">
    <name type="scientific">Gimesia aquarii</name>
    <dbReference type="NCBI Taxonomy" id="2527964"/>
    <lineage>
        <taxon>Bacteria</taxon>
        <taxon>Pseudomonadati</taxon>
        <taxon>Planctomycetota</taxon>
        <taxon>Planctomycetia</taxon>
        <taxon>Planctomycetales</taxon>
        <taxon>Planctomycetaceae</taxon>
        <taxon>Gimesia</taxon>
    </lineage>
</organism>
<dbReference type="Proteomes" id="UP000318704">
    <property type="component" value="Chromosome"/>
</dbReference>
<dbReference type="RefSeq" id="WP_144989984.1">
    <property type="nucleotide sequence ID" value="NZ_CP037920.1"/>
</dbReference>